<feature type="compositionally biased region" description="Basic and acidic residues" evidence="1">
    <location>
        <begin position="30"/>
        <end position="39"/>
    </location>
</feature>
<accession>H3C6A8</accession>
<proteinExistence type="predicted"/>
<dbReference type="STRING" id="99883.ENSTNIP00000003778"/>
<dbReference type="Proteomes" id="UP000007303">
    <property type="component" value="Unassembled WGS sequence"/>
</dbReference>
<feature type="region of interest" description="Disordered" evidence="1">
    <location>
        <begin position="1"/>
        <end position="39"/>
    </location>
</feature>
<keyword evidence="3" id="KW-1185">Reference proteome</keyword>
<evidence type="ECO:0000256" key="1">
    <source>
        <dbReference type="SAM" id="MobiDB-lite"/>
    </source>
</evidence>
<organism evidence="2 3">
    <name type="scientific">Tetraodon nigroviridis</name>
    <name type="common">Spotted green pufferfish</name>
    <name type="synonym">Chelonodon nigroviridis</name>
    <dbReference type="NCBI Taxonomy" id="99883"/>
    <lineage>
        <taxon>Eukaryota</taxon>
        <taxon>Metazoa</taxon>
        <taxon>Chordata</taxon>
        <taxon>Craniata</taxon>
        <taxon>Vertebrata</taxon>
        <taxon>Euteleostomi</taxon>
        <taxon>Actinopterygii</taxon>
        <taxon>Neopterygii</taxon>
        <taxon>Teleostei</taxon>
        <taxon>Neoteleostei</taxon>
        <taxon>Acanthomorphata</taxon>
        <taxon>Eupercaria</taxon>
        <taxon>Tetraodontiformes</taxon>
        <taxon>Tetradontoidea</taxon>
        <taxon>Tetraodontidae</taxon>
        <taxon>Tetraodon</taxon>
    </lineage>
</organism>
<dbReference type="Ensembl" id="ENSTNIT00000003002.1">
    <property type="protein sequence ID" value="ENSTNIP00000003778.1"/>
    <property type="gene ID" value="ENSTNIG00000000123.1"/>
</dbReference>
<dbReference type="HOGENOM" id="CLU_1232413_0_0_1"/>
<protein>
    <submittedName>
        <fullName evidence="2">Uncharacterized protein</fullName>
    </submittedName>
</protein>
<dbReference type="AlphaFoldDB" id="H3C6A8"/>
<evidence type="ECO:0000313" key="2">
    <source>
        <dbReference type="Ensembl" id="ENSTNIP00000003778.1"/>
    </source>
</evidence>
<dbReference type="InParanoid" id="H3C6A8"/>
<reference evidence="2" key="2">
    <citation type="submission" date="2025-08" db="UniProtKB">
        <authorList>
            <consortium name="Ensembl"/>
        </authorList>
    </citation>
    <scope>IDENTIFICATION</scope>
</reference>
<evidence type="ECO:0000313" key="3">
    <source>
        <dbReference type="Proteomes" id="UP000007303"/>
    </source>
</evidence>
<reference evidence="2" key="3">
    <citation type="submission" date="2025-09" db="UniProtKB">
        <authorList>
            <consortium name="Ensembl"/>
        </authorList>
    </citation>
    <scope>IDENTIFICATION</scope>
</reference>
<sequence length="225" mass="26143">MEKVRKYNKLPNVSKQSLKREAEPLEDSEAERREEDHLFSTEELTEIEKRRLKHKRFHRDVDAAKSEDERTGRCCVVEEKTRKRLMSCVVLPGVDEASWTAENIKALDQFVVDTSITTLLVYLDADGRLHVDASAPLLVLDQLFYFIRHPEAVITEETFGRVVQFGSVRGEPVRRFLRELLWLHAPAAALGTFWDRSKQDQHQQHMNDFLAFLSGVFRVPLKTDH</sequence>
<reference evidence="3" key="1">
    <citation type="journal article" date="2004" name="Nature">
        <title>Genome duplication in the teleost fish Tetraodon nigroviridis reveals the early vertebrate proto-karyotype.</title>
        <authorList>
            <person name="Jaillon O."/>
            <person name="Aury J.-M."/>
            <person name="Brunet F."/>
            <person name="Petit J.-L."/>
            <person name="Stange-Thomann N."/>
            <person name="Mauceli E."/>
            <person name="Bouneau L."/>
            <person name="Fischer C."/>
            <person name="Ozouf-Costaz C."/>
            <person name="Bernot A."/>
            <person name="Nicaud S."/>
            <person name="Jaffe D."/>
            <person name="Fisher S."/>
            <person name="Lutfalla G."/>
            <person name="Dossat C."/>
            <person name="Segurens B."/>
            <person name="Dasilva C."/>
            <person name="Salanoubat M."/>
            <person name="Levy M."/>
            <person name="Boudet N."/>
            <person name="Castellano S."/>
            <person name="Anthouard V."/>
            <person name="Jubin C."/>
            <person name="Castelli V."/>
            <person name="Katinka M."/>
            <person name="Vacherie B."/>
            <person name="Biemont C."/>
            <person name="Skalli Z."/>
            <person name="Cattolico L."/>
            <person name="Poulain J."/>
            <person name="De Berardinis V."/>
            <person name="Cruaud C."/>
            <person name="Duprat S."/>
            <person name="Brottier P."/>
            <person name="Coutanceau J.-P."/>
            <person name="Gouzy J."/>
            <person name="Parra G."/>
            <person name="Lardier G."/>
            <person name="Chapple C."/>
            <person name="McKernan K.J."/>
            <person name="McEwan P."/>
            <person name="Bosak S."/>
            <person name="Kellis M."/>
            <person name="Volff J.-N."/>
            <person name="Guigo R."/>
            <person name="Zody M.C."/>
            <person name="Mesirov J."/>
            <person name="Lindblad-Toh K."/>
            <person name="Birren B."/>
            <person name="Nusbaum C."/>
            <person name="Kahn D."/>
            <person name="Robinson-Rechavi M."/>
            <person name="Laudet V."/>
            <person name="Schachter V."/>
            <person name="Quetier F."/>
            <person name="Saurin W."/>
            <person name="Scarpelli C."/>
            <person name="Wincker P."/>
            <person name="Lander E.S."/>
            <person name="Weissenbach J."/>
            <person name="Roest Crollius H."/>
        </authorList>
    </citation>
    <scope>NUCLEOTIDE SEQUENCE [LARGE SCALE GENOMIC DNA]</scope>
</reference>
<name>H3C6A8_TETNG</name>